<accession>A0A7J6FWU3</accession>
<dbReference type="AlphaFoldDB" id="A0A7J6FWU3"/>
<dbReference type="Gene3D" id="3.30.420.10">
    <property type="entry name" value="Ribonuclease H-like superfamily/Ribonuclease H"/>
    <property type="match status" value="1"/>
</dbReference>
<evidence type="ECO:0000313" key="3">
    <source>
        <dbReference type="Proteomes" id="UP000525078"/>
    </source>
</evidence>
<evidence type="ECO:0000259" key="1">
    <source>
        <dbReference type="Pfam" id="PF13456"/>
    </source>
</evidence>
<dbReference type="InterPro" id="IPR036397">
    <property type="entry name" value="RNaseH_sf"/>
</dbReference>
<feature type="domain" description="RNase H type-1" evidence="1">
    <location>
        <begin position="31"/>
        <end position="92"/>
    </location>
</feature>
<dbReference type="Pfam" id="PF13456">
    <property type="entry name" value="RVT_3"/>
    <property type="match status" value="1"/>
</dbReference>
<reference evidence="2 3" key="1">
    <citation type="journal article" date="2020" name="bioRxiv">
        <title>Sequence and annotation of 42 cannabis genomes reveals extensive copy number variation in cannabinoid synthesis and pathogen resistance genes.</title>
        <authorList>
            <person name="Mckernan K.J."/>
            <person name="Helbert Y."/>
            <person name="Kane L.T."/>
            <person name="Ebling H."/>
            <person name="Zhang L."/>
            <person name="Liu B."/>
            <person name="Eaton Z."/>
            <person name="Mclaughlin S."/>
            <person name="Kingan S."/>
            <person name="Baybayan P."/>
            <person name="Concepcion G."/>
            <person name="Jordan M."/>
            <person name="Riva A."/>
            <person name="Barbazuk W."/>
            <person name="Harkins T."/>
        </authorList>
    </citation>
    <scope>NUCLEOTIDE SEQUENCE [LARGE SCALE GENOMIC DNA]</scope>
    <source>
        <strain evidence="3">cv. Jamaican Lion 4</strain>
        <tissue evidence="2">Leaf</tissue>
    </source>
</reference>
<evidence type="ECO:0000313" key="2">
    <source>
        <dbReference type="EMBL" id="KAF4375158.1"/>
    </source>
</evidence>
<dbReference type="SUPFAM" id="SSF53098">
    <property type="entry name" value="Ribonuclease H-like"/>
    <property type="match status" value="1"/>
</dbReference>
<organism evidence="2 3">
    <name type="scientific">Cannabis sativa</name>
    <name type="common">Hemp</name>
    <name type="synonym">Marijuana</name>
    <dbReference type="NCBI Taxonomy" id="3483"/>
    <lineage>
        <taxon>Eukaryota</taxon>
        <taxon>Viridiplantae</taxon>
        <taxon>Streptophyta</taxon>
        <taxon>Embryophyta</taxon>
        <taxon>Tracheophyta</taxon>
        <taxon>Spermatophyta</taxon>
        <taxon>Magnoliopsida</taxon>
        <taxon>eudicotyledons</taxon>
        <taxon>Gunneridae</taxon>
        <taxon>Pentapetalae</taxon>
        <taxon>rosids</taxon>
        <taxon>fabids</taxon>
        <taxon>Rosales</taxon>
        <taxon>Cannabaceae</taxon>
        <taxon>Cannabis</taxon>
    </lineage>
</organism>
<dbReference type="Proteomes" id="UP000525078">
    <property type="component" value="Unassembled WGS sequence"/>
</dbReference>
<sequence length="110" mass="12537">MYWNKLSRLYQQWAPITHSMTRCFLASGNWGMAAIVFNRSDDSWAVKVQITKAAYVLEAETRAILLALSWAHQSNWSDIHVLSNSQVLMNALAMGRCLPEWACLNPLDHT</sequence>
<comment type="caution">
    <text evidence="2">The sequence shown here is derived from an EMBL/GenBank/DDBJ whole genome shotgun (WGS) entry which is preliminary data.</text>
</comment>
<protein>
    <recommendedName>
        <fullName evidence="1">RNase H type-1 domain-containing protein</fullName>
    </recommendedName>
</protein>
<name>A0A7J6FWU3_CANSA</name>
<dbReference type="InterPro" id="IPR012337">
    <property type="entry name" value="RNaseH-like_sf"/>
</dbReference>
<dbReference type="InterPro" id="IPR002156">
    <property type="entry name" value="RNaseH_domain"/>
</dbReference>
<proteinExistence type="predicted"/>
<gene>
    <name evidence="2" type="ORF">F8388_017304</name>
</gene>
<dbReference type="EMBL" id="JAATIP010000092">
    <property type="protein sequence ID" value="KAF4375158.1"/>
    <property type="molecule type" value="Genomic_DNA"/>
</dbReference>
<dbReference type="GO" id="GO:0003676">
    <property type="term" value="F:nucleic acid binding"/>
    <property type="evidence" value="ECO:0007669"/>
    <property type="project" value="InterPro"/>
</dbReference>
<dbReference type="GO" id="GO:0004523">
    <property type="term" value="F:RNA-DNA hybrid ribonuclease activity"/>
    <property type="evidence" value="ECO:0007669"/>
    <property type="project" value="InterPro"/>
</dbReference>